<comment type="caution">
    <text evidence="2">The sequence shown here is derived from an EMBL/GenBank/DDBJ whole genome shotgun (WGS) entry which is preliminary data.</text>
</comment>
<evidence type="ECO:0000256" key="1">
    <source>
        <dbReference type="SAM" id="MobiDB-lite"/>
    </source>
</evidence>
<evidence type="ECO:0000313" key="3">
    <source>
        <dbReference type="Proteomes" id="UP001501444"/>
    </source>
</evidence>
<proteinExistence type="predicted"/>
<feature type="region of interest" description="Disordered" evidence="1">
    <location>
        <begin position="1"/>
        <end position="21"/>
    </location>
</feature>
<dbReference type="RefSeq" id="WP_344620363.1">
    <property type="nucleotide sequence ID" value="NZ_BAAARV010000131.1"/>
</dbReference>
<protein>
    <submittedName>
        <fullName evidence="2">Uncharacterized protein</fullName>
    </submittedName>
</protein>
<accession>A0ABP5V2P1</accession>
<organism evidence="2 3">
    <name type="scientific">Dactylosporangium salmoneum</name>
    <dbReference type="NCBI Taxonomy" id="53361"/>
    <lineage>
        <taxon>Bacteria</taxon>
        <taxon>Bacillati</taxon>
        <taxon>Actinomycetota</taxon>
        <taxon>Actinomycetes</taxon>
        <taxon>Micromonosporales</taxon>
        <taxon>Micromonosporaceae</taxon>
        <taxon>Dactylosporangium</taxon>
    </lineage>
</organism>
<dbReference type="EMBL" id="BAAARV010000131">
    <property type="protein sequence ID" value="GAA2392842.1"/>
    <property type="molecule type" value="Genomic_DNA"/>
</dbReference>
<keyword evidence="3" id="KW-1185">Reference proteome</keyword>
<sequence length="275" mass="29327">MFGRPRRAPAAPAPRRSAGGLLVTDGDTVEASGRVELLPGRAPRFCAPAPETGEGTVPSATAPPKGCRMGVDLAGLDATRLPGDGTALLRGTLRHGVLQVTAQAPARPDPAPSFDWRVPCPAPAGGWSRGRPDDEGLHELVYDEHPDWYRDLRVAYPDGEPGDATESPQPRTVFVVEVVATDHGAAERAVRDRYAGDVCFVTLPGAKSLADQQRDLEQVQDVVDPLMRDPANGIYLVSGGDLVEVQMVALTPALRERLHPVLPLISANPWLRPAT</sequence>
<evidence type="ECO:0000313" key="2">
    <source>
        <dbReference type="EMBL" id="GAA2392842.1"/>
    </source>
</evidence>
<name>A0ABP5V2P1_9ACTN</name>
<reference evidence="3" key="1">
    <citation type="journal article" date="2019" name="Int. J. Syst. Evol. Microbiol.">
        <title>The Global Catalogue of Microorganisms (GCM) 10K type strain sequencing project: providing services to taxonomists for standard genome sequencing and annotation.</title>
        <authorList>
            <consortium name="The Broad Institute Genomics Platform"/>
            <consortium name="The Broad Institute Genome Sequencing Center for Infectious Disease"/>
            <person name="Wu L."/>
            <person name="Ma J."/>
        </authorList>
    </citation>
    <scope>NUCLEOTIDE SEQUENCE [LARGE SCALE GENOMIC DNA]</scope>
    <source>
        <strain evidence="3">JCM 3272</strain>
    </source>
</reference>
<dbReference type="Proteomes" id="UP001501444">
    <property type="component" value="Unassembled WGS sequence"/>
</dbReference>
<gene>
    <name evidence="2" type="ORF">GCM10010170_105780</name>
</gene>